<name>A0ABD1QCY8_9LAMI</name>
<feature type="domain" description="AtC3H23-like CCCH zinc finger" evidence="1">
    <location>
        <begin position="2"/>
        <end position="17"/>
    </location>
</feature>
<evidence type="ECO:0000313" key="3">
    <source>
        <dbReference type="Proteomes" id="UP001604277"/>
    </source>
</evidence>
<comment type="caution">
    <text evidence="2">The sequence shown here is derived from an EMBL/GenBank/DDBJ whole genome shotgun (WGS) entry which is preliminary data.</text>
</comment>
<evidence type="ECO:0000313" key="2">
    <source>
        <dbReference type="EMBL" id="KAL2474081.1"/>
    </source>
</evidence>
<accession>A0ABD1QCY8</accession>
<keyword evidence="3" id="KW-1185">Reference proteome</keyword>
<protein>
    <submittedName>
        <fullName evidence="2">Zinc finger CCCH domain-containing protein 20-like</fullName>
    </submittedName>
</protein>
<sequence length="126" mass="13997">MKCSRGKSHDWTDCPYAYPDGLPYRLAFMSSPESLPMSPITLATNTSVSSLSRSLGSNSINEMITYLRQLQLNKVKSIHSSWNLQVRCSFSGLGSPWLSMTQSGYFSLPSTLTKPVTQVDFGYVDD</sequence>
<dbReference type="InterPro" id="IPR057444">
    <property type="entry name" value="Znf-CCCH_AtC3H23-like"/>
</dbReference>
<organism evidence="2 3">
    <name type="scientific">Forsythia ovata</name>
    <dbReference type="NCBI Taxonomy" id="205694"/>
    <lineage>
        <taxon>Eukaryota</taxon>
        <taxon>Viridiplantae</taxon>
        <taxon>Streptophyta</taxon>
        <taxon>Embryophyta</taxon>
        <taxon>Tracheophyta</taxon>
        <taxon>Spermatophyta</taxon>
        <taxon>Magnoliopsida</taxon>
        <taxon>eudicotyledons</taxon>
        <taxon>Gunneridae</taxon>
        <taxon>Pentapetalae</taxon>
        <taxon>asterids</taxon>
        <taxon>lamiids</taxon>
        <taxon>Lamiales</taxon>
        <taxon>Oleaceae</taxon>
        <taxon>Forsythieae</taxon>
        <taxon>Forsythia</taxon>
    </lineage>
</organism>
<dbReference type="AlphaFoldDB" id="A0ABD1QCY8"/>
<gene>
    <name evidence="2" type="ORF">Fot_49817</name>
</gene>
<reference evidence="3" key="1">
    <citation type="submission" date="2024-07" db="EMBL/GenBank/DDBJ databases">
        <title>Two chromosome-level genome assemblies of Korean endemic species Abeliophyllum distichum and Forsythia ovata (Oleaceae).</title>
        <authorList>
            <person name="Jang H."/>
        </authorList>
    </citation>
    <scope>NUCLEOTIDE SEQUENCE [LARGE SCALE GENOMIC DNA]</scope>
</reference>
<proteinExistence type="predicted"/>
<dbReference type="EMBL" id="JBFOLJ010000015">
    <property type="protein sequence ID" value="KAL2474081.1"/>
    <property type="molecule type" value="Genomic_DNA"/>
</dbReference>
<dbReference type="Proteomes" id="UP001604277">
    <property type="component" value="Unassembled WGS sequence"/>
</dbReference>
<dbReference type="Pfam" id="PF25512">
    <property type="entry name" value="zf-CCCH_AtC3H23"/>
    <property type="match status" value="1"/>
</dbReference>
<evidence type="ECO:0000259" key="1">
    <source>
        <dbReference type="Pfam" id="PF25512"/>
    </source>
</evidence>